<evidence type="ECO:0000259" key="3">
    <source>
        <dbReference type="Pfam" id="PF07231"/>
    </source>
</evidence>
<dbReference type="GO" id="GO:0006952">
    <property type="term" value="P:defense response"/>
    <property type="evidence" value="ECO:0007669"/>
    <property type="project" value="InterPro"/>
</dbReference>
<dbReference type="GO" id="GO:0020037">
    <property type="term" value="F:heme binding"/>
    <property type="evidence" value="ECO:0007669"/>
    <property type="project" value="InterPro"/>
</dbReference>
<organism evidence="4">
    <name type="scientific">Wollemia nobilis</name>
    <dbReference type="NCBI Taxonomy" id="56998"/>
    <lineage>
        <taxon>Eukaryota</taxon>
        <taxon>Viridiplantae</taxon>
        <taxon>Streptophyta</taxon>
        <taxon>Embryophyta</taxon>
        <taxon>Tracheophyta</taxon>
        <taxon>Spermatophyta</taxon>
        <taxon>Pinopsida</taxon>
        <taxon>Pinidae</taxon>
        <taxon>Conifers II</taxon>
        <taxon>Araucariales</taxon>
        <taxon>Araucariaceae</taxon>
        <taxon>Wollemia</taxon>
    </lineage>
</organism>
<protein>
    <submittedName>
        <fullName evidence="4">TSA: Wollemia nobilis Ref_Wollemi_Transcript_11595_2633 transcribed RNA sequence</fullName>
    </submittedName>
</protein>
<dbReference type="Pfam" id="PF07014">
    <property type="entry name" value="Hs1pro-1_C"/>
    <property type="match status" value="1"/>
</dbReference>
<reference evidence="4" key="1">
    <citation type="submission" date="2015-02" db="EMBL/GenBank/DDBJ databases">
        <title>A transcriptome of Wollemia nobilis - a relic of Gondwana.</title>
        <authorList>
            <person name="Chia J.Y."/>
            <person name="Leong Y.S."/>
            <person name="Abdul Karim S."/>
            <person name="Wan Azmi N."/>
            <person name="Hercus R."/>
            <person name="Croft L."/>
        </authorList>
    </citation>
    <scope>NUCLEOTIDE SEQUENCE</scope>
    <source>
        <strain evidence="4">MaeBrown</strain>
        <tissue evidence="4">Leaf</tissue>
    </source>
</reference>
<feature type="compositionally biased region" description="Polar residues" evidence="1">
    <location>
        <begin position="497"/>
        <end position="517"/>
    </location>
</feature>
<name>A0A0C9S683_9CONI</name>
<dbReference type="Pfam" id="PF07231">
    <property type="entry name" value="Hs1pro-1_N"/>
    <property type="match status" value="1"/>
</dbReference>
<dbReference type="InterPro" id="IPR037217">
    <property type="entry name" value="Trp/Indoleamine_2_3_dOase-like"/>
</dbReference>
<evidence type="ECO:0000259" key="2">
    <source>
        <dbReference type="Pfam" id="PF07014"/>
    </source>
</evidence>
<dbReference type="PANTHER" id="PTHR34795">
    <property type="entry name" value="NEMATODE RESISTANCE PROTEIN-LIKE HSPRO1"/>
    <property type="match status" value="1"/>
</dbReference>
<dbReference type="InterPro" id="IPR038759">
    <property type="entry name" value="HSPRO1/HSPRO2"/>
</dbReference>
<dbReference type="PANTHER" id="PTHR34795:SF1">
    <property type="entry name" value="NEMATODE RESISTANCE PROTEIN-LIKE HSPRO1"/>
    <property type="match status" value="1"/>
</dbReference>
<dbReference type="InterPro" id="IPR009743">
    <property type="entry name" value="Hs1pro-1_C"/>
</dbReference>
<dbReference type="GO" id="GO:0019441">
    <property type="term" value="P:L-tryptophan catabolic process to kynurenine"/>
    <property type="evidence" value="ECO:0007669"/>
    <property type="project" value="InterPro"/>
</dbReference>
<feature type="region of interest" description="Disordered" evidence="1">
    <location>
        <begin position="493"/>
        <end position="517"/>
    </location>
</feature>
<dbReference type="Gene3D" id="1.20.58.480">
    <property type="match status" value="1"/>
</dbReference>
<dbReference type="SUPFAM" id="SSF140959">
    <property type="entry name" value="Indolic compounds 2,3-dioxygenase-like"/>
    <property type="match status" value="1"/>
</dbReference>
<evidence type="ECO:0000256" key="1">
    <source>
        <dbReference type="SAM" id="MobiDB-lite"/>
    </source>
</evidence>
<sequence length="517" mass="58097">MMKVSSSSNSMEGIEGFQGSSSAIKIIQDSYDLGYGRAPGTPFPSSDHMNHLSQTCVIEQSIPSPSECVAYEQYVHLSELTAKWKCKEWLSWPTELLLKPGLQALEMTFRLISVILCDTRSYIDKEEWKRRLESLTCSQLELISMICEGDMEAPTAQLSVSNGVLATKVSQEVWQRPGASPVVSRISEESLLPRLGTWKRAESMVSRIWLAIECHMQRASFTLGLGEPNLSGKPILEYDKICKPSYLYSFRQSTQFHNAEDHTLCTVHQIFEAWVFTAQQLLKKIHQKTDQGDSAGASKDCWMIERIWKLLTDIESLFLLVDPNDFLCLKHQLAFKGSTSGAYCFKSTALRSLADGCRDLRHLVPKVMGVEADPKGGPRLQEAVMQLLHFHRLPRTRLAEDDSSSVHHSGTIHLLLAFQAIEAAIKKFFFSYQQLVIVVMGSVEMNGPAYVGISDALFQIYSEPPYFPSVDGAKTFLSDYWYHNPATQMEAKMEGLRQSSGEPSESTRHPTFQSSIP</sequence>
<feature type="domain" description="Nematode resistance protein-like HSPRO1 N-terminal" evidence="3">
    <location>
        <begin position="61"/>
        <end position="213"/>
    </location>
</feature>
<dbReference type="AlphaFoldDB" id="A0A0C9S683"/>
<dbReference type="InterPro" id="IPR009869">
    <property type="entry name" value="HSPRO1_N"/>
</dbReference>
<accession>A0A0C9S683</accession>
<evidence type="ECO:0000313" key="4">
    <source>
        <dbReference type="EMBL" id="JAG87707.1"/>
    </source>
</evidence>
<feature type="domain" description="Hs1pro-1 C-terminal" evidence="2">
    <location>
        <begin position="216"/>
        <end position="482"/>
    </location>
</feature>
<dbReference type="EMBL" id="GCHU01011529">
    <property type="protein sequence ID" value="JAG87707.1"/>
    <property type="molecule type" value="Transcribed_RNA"/>
</dbReference>
<dbReference type="GO" id="GO:0046872">
    <property type="term" value="F:metal ion binding"/>
    <property type="evidence" value="ECO:0007669"/>
    <property type="project" value="InterPro"/>
</dbReference>
<proteinExistence type="predicted"/>